<comment type="caution">
    <text evidence="1">The sequence shown here is derived from an EMBL/GenBank/DDBJ whole genome shotgun (WGS) entry which is preliminary data.</text>
</comment>
<proteinExistence type="predicted"/>
<organism evidence="1 2">
    <name type="scientific">Durusdinium trenchii</name>
    <dbReference type="NCBI Taxonomy" id="1381693"/>
    <lineage>
        <taxon>Eukaryota</taxon>
        <taxon>Sar</taxon>
        <taxon>Alveolata</taxon>
        <taxon>Dinophyceae</taxon>
        <taxon>Suessiales</taxon>
        <taxon>Symbiodiniaceae</taxon>
        <taxon>Durusdinium</taxon>
    </lineage>
</organism>
<gene>
    <name evidence="1" type="ORF">SCF082_LOCUS3194</name>
</gene>
<name>A0ABP0HR80_9DINO</name>
<reference evidence="1 2" key="1">
    <citation type="submission" date="2024-02" db="EMBL/GenBank/DDBJ databases">
        <authorList>
            <person name="Chen Y."/>
            <person name="Shah S."/>
            <person name="Dougan E. K."/>
            <person name="Thang M."/>
            <person name="Chan C."/>
        </authorList>
    </citation>
    <scope>NUCLEOTIDE SEQUENCE [LARGE SCALE GENOMIC DNA]</scope>
</reference>
<dbReference type="EMBL" id="CAXAMM010001614">
    <property type="protein sequence ID" value="CAK8992711.1"/>
    <property type="molecule type" value="Genomic_DNA"/>
</dbReference>
<protein>
    <submittedName>
        <fullName evidence="1">Ankyrin repeat and SAM domain-containing protein 1A</fullName>
    </submittedName>
</protein>
<evidence type="ECO:0000313" key="1">
    <source>
        <dbReference type="EMBL" id="CAK8992711.1"/>
    </source>
</evidence>
<keyword evidence="2" id="KW-1185">Reference proteome</keyword>
<sequence>DSPRTARLGSAAPPWVMQGRLFLLVGTPWSVPRAAEEVPPEASVRRELAKLLHQHFVMPTPTSTVGEMKDMFATMRFIATLRCGESTWCAKAAPLKSLRMVSSEDIWRQLHASQNPERCEDARYLIYHDDRSTSGFGWNAFLLFSAFLQALGLRRSAS</sequence>
<dbReference type="Proteomes" id="UP001642464">
    <property type="component" value="Unassembled WGS sequence"/>
</dbReference>
<accession>A0ABP0HR80</accession>
<evidence type="ECO:0000313" key="2">
    <source>
        <dbReference type="Proteomes" id="UP001642464"/>
    </source>
</evidence>
<feature type="non-terminal residue" evidence="1">
    <location>
        <position position="1"/>
    </location>
</feature>